<accession>A0A1H3PHB6</accession>
<evidence type="ECO:0000259" key="1">
    <source>
        <dbReference type="PROSITE" id="PS51186"/>
    </source>
</evidence>
<dbReference type="SUPFAM" id="SSF55729">
    <property type="entry name" value="Acyl-CoA N-acyltransferases (Nat)"/>
    <property type="match status" value="1"/>
</dbReference>
<dbReference type="RefSeq" id="WP_091556679.1">
    <property type="nucleotide sequence ID" value="NZ_FNPH01000004.1"/>
</dbReference>
<dbReference type="Gene3D" id="3.40.630.30">
    <property type="match status" value="1"/>
</dbReference>
<dbReference type="PROSITE" id="PS51186">
    <property type="entry name" value="GNAT"/>
    <property type="match status" value="1"/>
</dbReference>
<organism evidence="2 3">
    <name type="scientific">Micromonospora pattaloongensis</name>
    <dbReference type="NCBI Taxonomy" id="405436"/>
    <lineage>
        <taxon>Bacteria</taxon>
        <taxon>Bacillati</taxon>
        <taxon>Actinomycetota</taxon>
        <taxon>Actinomycetes</taxon>
        <taxon>Micromonosporales</taxon>
        <taxon>Micromonosporaceae</taxon>
        <taxon>Micromonospora</taxon>
    </lineage>
</organism>
<feature type="domain" description="N-acetyltransferase" evidence="1">
    <location>
        <begin position="8"/>
        <end position="199"/>
    </location>
</feature>
<dbReference type="CDD" id="cd04301">
    <property type="entry name" value="NAT_SF"/>
    <property type="match status" value="1"/>
</dbReference>
<dbReference type="Proteomes" id="UP000242415">
    <property type="component" value="Unassembled WGS sequence"/>
</dbReference>
<dbReference type="OrthoDB" id="7057833at2"/>
<reference evidence="3" key="1">
    <citation type="submission" date="2016-10" db="EMBL/GenBank/DDBJ databases">
        <authorList>
            <person name="Varghese N."/>
            <person name="Submissions S."/>
        </authorList>
    </citation>
    <scope>NUCLEOTIDE SEQUENCE [LARGE SCALE GENOMIC DNA]</scope>
    <source>
        <strain evidence="3">DSM 45245</strain>
    </source>
</reference>
<evidence type="ECO:0000313" key="2">
    <source>
        <dbReference type="EMBL" id="SDY99799.1"/>
    </source>
</evidence>
<dbReference type="AlphaFoldDB" id="A0A1H3PHB6"/>
<dbReference type="GO" id="GO:0016747">
    <property type="term" value="F:acyltransferase activity, transferring groups other than amino-acyl groups"/>
    <property type="evidence" value="ECO:0007669"/>
    <property type="project" value="InterPro"/>
</dbReference>
<dbReference type="PANTHER" id="PTHR42791">
    <property type="entry name" value="GNAT FAMILY ACETYLTRANSFERASE"/>
    <property type="match status" value="1"/>
</dbReference>
<gene>
    <name evidence="2" type="ORF">SAMN05444365_104494</name>
</gene>
<proteinExistence type="predicted"/>
<dbReference type="InterPro" id="IPR052523">
    <property type="entry name" value="Trichothecene_AcTrans"/>
</dbReference>
<sequence>MTRTRPAVAIRTGTTADTDVITALLAEAFLTGPVADWLVPDPRRRRDAYLAFFRQEVERALRGGYVHLATDQSAVALWQLRMRPPAESAERPERLPGACAPFADRFAALAAAFADHHPTVPHHYLAYLAVAPPRQNRGVGAALLRHQHAALDRAGIPAYLEASNGDNRRLYLRHGYRSAAPFHLPFDGPPLWPMWRDPRAV</sequence>
<dbReference type="EMBL" id="FNPH01000004">
    <property type="protein sequence ID" value="SDY99799.1"/>
    <property type="molecule type" value="Genomic_DNA"/>
</dbReference>
<dbReference type="InterPro" id="IPR016181">
    <property type="entry name" value="Acyl_CoA_acyltransferase"/>
</dbReference>
<dbReference type="Pfam" id="PF13508">
    <property type="entry name" value="Acetyltransf_7"/>
    <property type="match status" value="1"/>
</dbReference>
<dbReference type="STRING" id="405436.SAMN05444365_104494"/>
<name>A0A1H3PHB6_9ACTN</name>
<keyword evidence="2" id="KW-0808">Transferase</keyword>
<keyword evidence="3" id="KW-1185">Reference proteome</keyword>
<protein>
    <submittedName>
        <fullName evidence="2">Acetyltransferase (GNAT) family protein</fullName>
    </submittedName>
</protein>
<dbReference type="InterPro" id="IPR000182">
    <property type="entry name" value="GNAT_dom"/>
</dbReference>
<evidence type="ECO:0000313" key="3">
    <source>
        <dbReference type="Proteomes" id="UP000242415"/>
    </source>
</evidence>
<dbReference type="PANTHER" id="PTHR42791:SF1">
    <property type="entry name" value="N-ACETYLTRANSFERASE DOMAIN-CONTAINING PROTEIN"/>
    <property type="match status" value="1"/>
</dbReference>